<dbReference type="Pfam" id="PF01464">
    <property type="entry name" value="SLT"/>
    <property type="match status" value="1"/>
</dbReference>
<dbReference type="InterPro" id="IPR008258">
    <property type="entry name" value="Transglycosylase_SLT_dom_1"/>
</dbReference>
<dbReference type="AlphaFoldDB" id="A0A3B1DYA3"/>
<dbReference type="GO" id="GO:0008933">
    <property type="term" value="F:peptidoglycan lytic transglycosylase activity"/>
    <property type="evidence" value="ECO:0007669"/>
    <property type="project" value="InterPro"/>
</dbReference>
<protein>
    <submittedName>
        <fullName evidence="2">Soluble lytic murein transglycosylase</fullName>
        <ecNumber evidence="2">3.2.1.-</ecNumber>
    </submittedName>
</protein>
<gene>
    <name evidence="2" type="ORF">MNBD_NITROSPIRAE03-494</name>
</gene>
<dbReference type="PANTHER" id="PTHR37423:SF2">
    <property type="entry name" value="MEMBRANE-BOUND LYTIC MUREIN TRANSGLYCOSYLASE C"/>
    <property type="match status" value="1"/>
</dbReference>
<dbReference type="GO" id="GO:0000270">
    <property type="term" value="P:peptidoglycan metabolic process"/>
    <property type="evidence" value="ECO:0007669"/>
    <property type="project" value="InterPro"/>
</dbReference>
<feature type="domain" description="Transglycosylase SLT" evidence="1">
    <location>
        <begin position="83"/>
        <end position="178"/>
    </location>
</feature>
<reference evidence="2" key="1">
    <citation type="submission" date="2018-06" db="EMBL/GenBank/DDBJ databases">
        <authorList>
            <person name="Zhirakovskaya E."/>
        </authorList>
    </citation>
    <scope>NUCLEOTIDE SEQUENCE</scope>
</reference>
<dbReference type="EMBL" id="UOGI01000223">
    <property type="protein sequence ID" value="VAX33937.1"/>
    <property type="molecule type" value="Genomic_DNA"/>
</dbReference>
<proteinExistence type="predicted"/>
<dbReference type="CDD" id="cd00254">
    <property type="entry name" value="LT-like"/>
    <property type="match status" value="1"/>
</dbReference>
<keyword evidence="2" id="KW-0378">Hydrolase</keyword>
<dbReference type="InterPro" id="IPR023346">
    <property type="entry name" value="Lysozyme-like_dom_sf"/>
</dbReference>
<dbReference type="Gene3D" id="1.10.530.10">
    <property type="match status" value="1"/>
</dbReference>
<dbReference type="PANTHER" id="PTHR37423">
    <property type="entry name" value="SOLUBLE LYTIC MUREIN TRANSGLYCOSYLASE-RELATED"/>
    <property type="match status" value="1"/>
</dbReference>
<dbReference type="SUPFAM" id="SSF53955">
    <property type="entry name" value="Lysozyme-like"/>
    <property type="match status" value="1"/>
</dbReference>
<sequence>MLYFYMLGFSIYLTVIIICFPQPAFSEIYKYVDSKGIENFTDRPTQNNAELIIKEKKTPVTPSVNNTTTYSSNNSLEKYKVLAEKTAKRYALDPDLVKAVIEIESGWNPRAVSSSGAIGLMQLMPDTAMDMGVGNPYDPEENIEGGVKYLKRLVDKFGDIRLALAAYNAGPSVVKRYGSVPPYTETLLYVQDILFKYNNNNGKPLKRIRQNHRKGKEHIYKVVFKDGHILYTNTPVYLKRLSSF</sequence>
<name>A0A3B1DYA3_9ZZZZ</name>
<evidence type="ECO:0000313" key="2">
    <source>
        <dbReference type="EMBL" id="VAX33937.1"/>
    </source>
</evidence>
<dbReference type="GO" id="GO:0016798">
    <property type="term" value="F:hydrolase activity, acting on glycosyl bonds"/>
    <property type="evidence" value="ECO:0007669"/>
    <property type="project" value="UniProtKB-KW"/>
</dbReference>
<dbReference type="GO" id="GO:0016020">
    <property type="term" value="C:membrane"/>
    <property type="evidence" value="ECO:0007669"/>
    <property type="project" value="InterPro"/>
</dbReference>
<dbReference type="EC" id="3.2.1.-" evidence="2"/>
<evidence type="ECO:0000259" key="1">
    <source>
        <dbReference type="Pfam" id="PF01464"/>
    </source>
</evidence>
<dbReference type="PROSITE" id="PS00922">
    <property type="entry name" value="TRANSGLYCOSYLASE"/>
    <property type="match status" value="1"/>
</dbReference>
<organism evidence="2">
    <name type="scientific">hydrothermal vent metagenome</name>
    <dbReference type="NCBI Taxonomy" id="652676"/>
    <lineage>
        <taxon>unclassified sequences</taxon>
        <taxon>metagenomes</taxon>
        <taxon>ecological metagenomes</taxon>
    </lineage>
</organism>
<dbReference type="InterPro" id="IPR000189">
    <property type="entry name" value="Transglyc_AS"/>
</dbReference>
<accession>A0A3B1DYA3</accession>
<keyword evidence="2" id="KW-0326">Glycosidase</keyword>